<evidence type="ECO:0000256" key="6">
    <source>
        <dbReference type="ARBA" id="ARBA00023157"/>
    </source>
</evidence>
<dbReference type="EMBL" id="KQ965855">
    <property type="protein sequence ID" value="KXS09678.1"/>
    <property type="molecule type" value="Genomic_DNA"/>
</dbReference>
<dbReference type="InterPro" id="IPR002472">
    <property type="entry name" value="Palm_thioest"/>
</dbReference>
<keyword evidence="6" id="KW-1015">Disulfide bond</keyword>
<dbReference type="PANTHER" id="PTHR11247:SF8">
    <property type="entry name" value="PALMITOYL-PROTEIN THIOESTERASE 1"/>
    <property type="match status" value="1"/>
</dbReference>
<dbReference type="AlphaFoldDB" id="A0A138ZZ37"/>
<dbReference type="GO" id="GO:0008474">
    <property type="term" value="F:palmitoyl-(protein) hydrolase activity"/>
    <property type="evidence" value="ECO:0007669"/>
    <property type="project" value="UniProtKB-EC"/>
</dbReference>
<dbReference type="EC" id="3.1.2.22" evidence="2"/>
<sequence length="309" mass="34318">MGDTCCGDSMNHVKELIQDTLPGVYVKSIQVGPDDSADKRAGFLGRLDDQIDAACNDILDDPIIDAANGINLIGFSQGGQFLRALVERCEGMWPYRFISFGGQHAGIADVPSCSSSDSSACSFARRLLRLGAYLPFVQSNVVQAQYYRDPNDYEGYLDKCTFLPDVNNEKEQNEAYKENIVGLDKIVLVRFSQEETVVPAESSWFGWYNATSGEAIPLKETPLYQEDWLGLKEVDERGDLIFETAEGKHMQFSDEYLVSLVEEYFSEDADAYPSKVSATLKTNRARGPRVAAQRAGQQVVTVQEQELDA</sequence>
<keyword evidence="10" id="KW-1185">Reference proteome</keyword>
<dbReference type="OMA" id="KFVMVMF"/>
<evidence type="ECO:0000256" key="4">
    <source>
        <dbReference type="ARBA" id="ARBA00022729"/>
    </source>
</evidence>
<evidence type="ECO:0000313" key="10">
    <source>
        <dbReference type="Proteomes" id="UP000070544"/>
    </source>
</evidence>
<gene>
    <name evidence="9" type="ORF">M427DRAFT_128781</name>
</gene>
<dbReference type="PANTHER" id="PTHR11247">
    <property type="entry name" value="PALMITOYL-PROTEIN THIOESTERASE/DOLICHYLDIPHOSPHATASE 1"/>
    <property type="match status" value="1"/>
</dbReference>
<name>A0A138ZZ37_GONPJ</name>
<reference evidence="9 10" key="1">
    <citation type="journal article" date="2015" name="Genome Biol. Evol.">
        <title>Phylogenomic analyses indicate that early fungi evolved digesting cell walls of algal ancestors of land plants.</title>
        <authorList>
            <person name="Chang Y."/>
            <person name="Wang S."/>
            <person name="Sekimoto S."/>
            <person name="Aerts A.L."/>
            <person name="Choi C."/>
            <person name="Clum A."/>
            <person name="LaButti K.M."/>
            <person name="Lindquist E.A."/>
            <person name="Yee Ngan C."/>
            <person name="Ohm R.A."/>
            <person name="Salamov A.A."/>
            <person name="Grigoriev I.V."/>
            <person name="Spatafora J.W."/>
            <person name="Berbee M.L."/>
        </authorList>
    </citation>
    <scope>NUCLEOTIDE SEQUENCE [LARGE SCALE GENOMIC DNA]</scope>
    <source>
        <strain evidence="9 10">JEL478</strain>
    </source>
</reference>
<organism evidence="9 10">
    <name type="scientific">Gonapodya prolifera (strain JEL478)</name>
    <name type="common">Monoblepharis prolifera</name>
    <dbReference type="NCBI Taxonomy" id="1344416"/>
    <lineage>
        <taxon>Eukaryota</taxon>
        <taxon>Fungi</taxon>
        <taxon>Fungi incertae sedis</taxon>
        <taxon>Chytridiomycota</taxon>
        <taxon>Chytridiomycota incertae sedis</taxon>
        <taxon>Monoblepharidomycetes</taxon>
        <taxon>Monoblepharidales</taxon>
        <taxon>Gonapodyaceae</taxon>
        <taxon>Gonapodya</taxon>
    </lineage>
</organism>
<protein>
    <recommendedName>
        <fullName evidence="3">Palmitoyl-protein thioesterase 1</fullName>
        <ecNumber evidence="2">3.1.2.22</ecNumber>
    </recommendedName>
    <alternativeName>
        <fullName evidence="8">Palmitoyl-protein hydrolase 1</fullName>
    </alternativeName>
</protein>
<dbReference type="Pfam" id="PF02089">
    <property type="entry name" value="Palm_thioest"/>
    <property type="match status" value="1"/>
</dbReference>
<evidence type="ECO:0000256" key="1">
    <source>
        <dbReference type="ARBA" id="ARBA00010758"/>
    </source>
</evidence>
<comment type="similarity">
    <text evidence="1">Belongs to the palmitoyl-protein thioesterase family.</text>
</comment>
<keyword evidence="7" id="KW-0325">Glycoprotein</keyword>
<evidence type="ECO:0000313" key="9">
    <source>
        <dbReference type="EMBL" id="KXS09678.1"/>
    </source>
</evidence>
<dbReference type="InterPro" id="IPR029058">
    <property type="entry name" value="AB_hydrolase_fold"/>
</dbReference>
<evidence type="ECO:0000256" key="5">
    <source>
        <dbReference type="ARBA" id="ARBA00022801"/>
    </source>
</evidence>
<keyword evidence="5 9" id="KW-0378">Hydrolase</keyword>
<dbReference type="FunFam" id="3.40.50.1820:FF:000107">
    <property type="entry name" value="Palmitoyl-protein thioesterase 1"/>
    <property type="match status" value="1"/>
</dbReference>
<dbReference type="Gene3D" id="3.40.50.1820">
    <property type="entry name" value="alpha/beta hydrolase"/>
    <property type="match status" value="1"/>
</dbReference>
<evidence type="ECO:0000256" key="7">
    <source>
        <dbReference type="ARBA" id="ARBA00023180"/>
    </source>
</evidence>
<proteinExistence type="inferred from homology"/>
<dbReference type="SUPFAM" id="SSF53474">
    <property type="entry name" value="alpha/beta-Hydrolases"/>
    <property type="match status" value="1"/>
</dbReference>
<keyword evidence="4" id="KW-0732">Signal</keyword>
<evidence type="ECO:0000256" key="2">
    <source>
        <dbReference type="ARBA" id="ARBA00012423"/>
    </source>
</evidence>
<dbReference type="Proteomes" id="UP000070544">
    <property type="component" value="Unassembled WGS sequence"/>
</dbReference>
<dbReference type="PRINTS" id="PR00414">
    <property type="entry name" value="PPTHIESTRASE"/>
</dbReference>
<dbReference type="OrthoDB" id="10263094at2759"/>
<evidence type="ECO:0000256" key="8">
    <source>
        <dbReference type="ARBA" id="ARBA00031934"/>
    </source>
</evidence>
<evidence type="ECO:0000256" key="3">
    <source>
        <dbReference type="ARBA" id="ARBA00014212"/>
    </source>
</evidence>
<dbReference type="STRING" id="1344416.A0A138ZZ37"/>
<accession>A0A138ZZ37</accession>